<dbReference type="STRING" id="6669.E9GCB2"/>
<dbReference type="PANTHER" id="PTHR24276:SF91">
    <property type="entry name" value="AT26814P-RELATED"/>
    <property type="match status" value="1"/>
</dbReference>
<organism evidence="9 10">
    <name type="scientific">Daphnia pulex</name>
    <name type="common">Water flea</name>
    <dbReference type="NCBI Taxonomy" id="6669"/>
    <lineage>
        <taxon>Eukaryota</taxon>
        <taxon>Metazoa</taxon>
        <taxon>Ecdysozoa</taxon>
        <taxon>Arthropoda</taxon>
        <taxon>Crustacea</taxon>
        <taxon>Branchiopoda</taxon>
        <taxon>Diplostraca</taxon>
        <taxon>Cladocera</taxon>
        <taxon>Anomopoda</taxon>
        <taxon>Daphniidae</taxon>
        <taxon>Daphnia</taxon>
    </lineage>
</organism>
<dbReference type="PROSITE" id="PS00135">
    <property type="entry name" value="TRYPSIN_SER"/>
    <property type="match status" value="1"/>
</dbReference>
<proteinExistence type="inferred from homology"/>
<dbReference type="InterPro" id="IPR018114">
    <property type="entry name" value="TRYPSIN_HIS"/>
</dbReference>
<dbReference type="InterPro" id="IPR009003">
    <property type="entry name" value="Peptidase_S1_PA"/>
</dbReference>
<evidence type="ECO:0000259" key="8">
    <source>
        <dbReference type="PROSITE" id="PS50240"/>
    </source>
</evidence>
<dbReference type="InterPro" id="IPR050430">
    <property type="entry name" value="Peptidase_S1"/>
</dbReference>
<dbReference type="SUPFAM" id="SSF50494">
    <property type="entry name" value="Trypsin-like serine proteases"/>
    <property type="match status" value="1"/>
</dbReference>
<evidence type="ECO:0000256" key="6">
    <source>
        <dbReference type="RuleBase" id="RU363034"/>
    </source>
</evidence>
<dbReference type="Gene3D" id="2.40.10.10">
    <property type="entry name" value="Trypsin-like serine proteases"/>
    <property type="match status" value="2"/>
</dbReference>
<dbReference type="PRINTS" id="PR00722">
    <property type="entry name" value="CHYMOTRYPSIN"/>
</dbReference>
<dbReference type="InterPro" id="IPR033116">
    <property type="entry name" value="TRYPSIN_SER"/>
</dbReference>
<dbReference type="InParanoid" id="E9GCB2"/>
<evidence type="ECO:0000256" key="4">
    <source>
        <dbReference type="ARBA" id="ARBA00022825"/>
    </source>
</evidence>
<keyword evidence="3 6" id="KW-0378">Hydrolase</keyword>
<dbReference type="Pfam" id="PF00089">
    <property type="entry name" value="Trypsin"/>
    <property type="match status" value="1"/>
</dbReference>
<protein>
    <recommendedName>
        <fullName evidence="8">Peptidase S1 domain-containing protein</fullName>
    </recommendedName>
</protein>
<evidence type="ECO:0000256" key="7">
    <source>
        <dbReference type="SAM" id="SignalP"/>
    </source>
</evidence>
<reference evidence="9 10" key="1">
    <citation type="journal article" date="2011" name="Science">
        <title>The ecoresponsive genome of Daphnia pulex.</title>
        <authorList>
            <person name="Colbourne J.K."/>
            <person name="Pfrender M.E."/>
            <person name="Gilbert D."/>
            <person name="Thomas W.K."/>
            <person name="Tucker A."/>
            <person name="Oakley T.H."/>
            <person name="Tokishita S."/>
            <person name="Aerts A."/>
            <person name="Arnold G.J."/>
            <person name="Basu M.K."/>
            <person name="Bauer D.J."/>
            <person name="Caceres C.E."/>
            <person name="Carmel L."/>
            <person name="Casola C."/>
            <person name="Choi J.H."/>
            <person name="Detter J.C."/>
            <person name="Dong Q."/>
            <person name="Dusheyko S."/>
            <person name="Eads B.D."/>
            <person name="Frohlich T."/>
            <person name="Geiler-Samerotte K.A."/>
            <person name="Gerlach D."/>
            <person name="Hatcher P."/>
            <person name="Jogdeo S."/>
            <person name="Krijgsveld J."/>
            <person name="Kriventseva E.V."/>
            <person name="Kultz D."/>
            <person name="Laforsch C."/>
            <person name="Lindquist E."/>
            <person name="Lopez J."/>
            <person name="Manak J.R."/>
            <person name="Muller J."/>
            <person name="Pangilinan J."/>
            <person name="Patwardhan R.P."/>
            <person name="Pitluck S."/>
            <person name="Pritham E.J."/>
            <person name="Rechtsteiner A."/>
            <person name="Rho M."/>
            <person name="Rogozin I.B."/>
            <person name="Sakarya O."/>
            <person name="Salamov A."/>
            <person name="Schaack S."/>
            <person name="Shapiro H."/>
            <person name="Shiga Y."/>
            <person name="Skalitzky C."/>
            <person name="Smith Z."/>
            <person name="Souvorov A."/>
            <person name="Sung W."/>
            <person name="Tang Z."/>
            <person name="Tsuchiya D."/>
            <person name="Tu H."/>
            <person name="Vos H."/>
            <person name="Wang M."/>
            <person name="Wolf Y.I."/>
            <person name="Yamagata H."/>
            <person name="Yamada T."/>
            <person name="Ye Y."/>
            <person name="Shaw J.R."/>
            <person name="Andrews J."/>
            <person name="Crease T.J."/>
            <person name="Tang H."/>
            <person name="Lucas S.M."/>
            <person name="Robertson H.M."/>
            <person name="Bork P."/>
            <person name="Koonin E.V."/>
            <person name="Zdobnov E.M."/>
            <person name="Grigoriev I.V."/>
            <person name="Lynch M."/>
            <person name="Boore J.L."/>
        </authorList>
    </citation>
    <scope>NUCLEOTIDE SEQUENCE [LARGE SCALE GENOMIC DNA]</scope>
</reference>
<dbReference type="GO" id="GO:0006508">
    <property type="term" value="P:proteolysis"/>
    <property type="evidence" value="ECO:0007669"/>
    <property type="project" value="UniProtKB-KW"/>
</dbReference>
<feature type="chain" id="PRO_5003240210" description="Peptidase S1 domain-containing protein" evidence="7">
    <location>
        <begin position="20"/>
        <end position="249"/>
    </location>
</feature>
<dbReference type="EMBL" id="GL732539">
    <property type="protein sequence ID" value="EFX82888.1"/>
    <property type="molecule type" value="Genomic_DNA"/>
</dbReference>
<accession>E9GCB2</accession>
<dbReference type="FunCoup" id="E9GCB2">
    <property type="interactions" value="55"/>
</dbReference>
<dbReference type="InterPro" id="IPR001314">
    <property type="entry name" value="Peptidase_S1A"/>
</dbReference>
<feature type="domain" description="Peptidase S1" evidence="8">
    <location>
        <begin position="34"/>
        <end position="240"/>
    </location>
</feature>
<dbReference type="CDD" id="cd00190">
    <property type="entry name" value="Tryp_SPc"/>
    <property type="match status" value="1"/>
</dbReference>
<feature type="signal peptide" evidence="7">
    <location>
        <begin position="1"/>
        <end position="19"/>
    </location>
</feature>
<dbReference type="PROSITE" id="PS00134">
    <property type="entry name" value="TRYPSIN_HIS"/>
    <property type="match status" value="1"/>
</dbReference>
<dbReference type="SMART" id="SM00020">
    <property type="entry name" value="Tryp_SPc"/>
    <property type="match status" value="1"/>
</dbReference>
<keyword evidence="5" id="KW-1015">Disulfide bond</keyword>
<gene>
    <name evidence="9" type="ORF">DAPPUDRAFT_316249</name>
</gene>
<dbReference type="GO" id="GO:0004252">
    <property type="term" value="F:serine-type endopeptidase activity"/>
    <property type="evidence" value="ECO:0000318"/>
    <property type="project" value="GO_Central"/>
</dbReference>
<sequence length="249" mass="26304">MHLYFWVIGFFCVFETGSANVIELPRNKFANVSVVGGTPAAPGEFPNLVVMRYNGKLRCGATLIGSSHVLTAAHCVYGFSAAQTKALSVMTNTLDLNGGANAITRSVRKIVIHERYNPNSQNNDVAVLVLNSPIQNVKLVSLPKGNRGSISQVLLKADVEILPNAVCINQYGSSEFIGANMLCAAAPGKDTCQGDSGGAIFVDGIQVGITSWGYGCAELDYAGVYTRVSTYVPWIQTAVAQNPAPATSG</sequence>
<dbReference type="eggNOG" id="KOG3627">
    <property type="taxonomic scope" value="Eukaryota"/>
</dbReference>
<keyword evidence="10" id="KW-1185">Reference proteome</keyword>
<dbReference type="OMA" id="CANAIYP"/>
<evidence type="ECO:0000256" key="1">
    <source>
        <dbReference type="ARBA" id="ARBA00007664"/>
    </source>
</evidence>
<evidence type="ECO:0000256" key="5">
    <source>
        <dbReference type="ARBA" id="ARBA00023157"/>
    </source>
</evidence>
<evidence type="ECO:0000313" key="9">
    <source>
        <dbReference type="EMBL" id="EFX82888.1"/>
    </source>
</evidence>
<dbReference type="PhylomeDB" id="E9GCB2"/>
<comment type="similarity">
    <text evidence="1">Belongs to the peptidase S1 family.</text>
</comment>
<dbReference type="PROSITE" id="PS50240">
    <property type="entry name" value="TRYPSIN_DOM"/>
    <property type="match status" value="1"/>
</dbReference>
<dbReference type="InterPro" id="IPR001254">
    <property type="entry name" value="Trypsin_dom"/>
</dbReference>
<dbReference type="InterPro" id="IPR043504">
    <property type="entry name" value="Peptidase_S1_PA_chymotrypsin"/>
</dbReference>
<dbReference type="AlphaFoldDB" id="E9GCB2"/>
<keyword evidence="2 6" id="KW-0645">Protease</keyword>
<evidence type="ECO:0000256" key="3">
    <source>
        <dbReference type="ARBA" id="ARBA00022801"/>
    </source>
</evidence>
<dbReference type="OrthoDB" id="10059102at2759"/>
<name>E9GCB2_DAPPU</name>
<evidence type="ECO:0000313" key="10">
    <source>
        <dbReference type="Proteomes" id="UP000000305"/>
    </source>
</evidence>
<dbReference type="Proteomes" id="UP000000305">
    <property type="component" value="Unassembled WGS sequence"/>
</dbReference>
<keyword evidence="4 6" id="KW-0720">Serine protease</keyword>
<dbReference type="FunFam" id="2.40.10.10:FF:000233">
    <property type="entry name" value="Blast:Transmembrane protease serine 6"/>
    <property type="match status" value="1"/>
</dbReference>
<dbReference type="HOGENOM" id="CLU_006842_7_0_1"/>
<dbReference type="PANTHER" id="PTHR24276">
    <property type="entry name" value="POLYSERASE-RELATED"/>
    <property type="match status" value="1"/>
</dbReference>
<evidence type="ECO:0000256" key="2">
    <source>
        <dbReference type="ARBA" id="ARBA00022670"/>
    </source>
</evidence>
<keyword evidence="7" id="KW-0732">Signal</keyword>
<dbReference type="KEGG" id="dpx:DAPPUDRAFT_316249"/>